<evidence type="ECO:0000256" key="5">
    <source>
        <dbReference type="ARBA" id="ARBA00022723"/>
    </source>
</evidence>
<sequence>MFDYWIGDDSPQFQYIRKLFNELSATTDIYFVSGNRDFLVGNDFFKSSNITLLSDLTKIQMSGQEALIMHGDTLCIDDTEYQKYRIQVHSNEWKNTFLKKSIKERLSICNDLRQKSEEAKKNKKEYIMDVNHDAVHDVFRDNGYPSLLIHGHTHRLNTHHYEFESHKCQRWVLGDWHKKGNCIVWNNNEMKFLYLG</sequence>
<comment type="catalytic activity">
    <reaction evidence="10">
        <text>UDP-2-N,3-O-bis[(3R)-3-hydroxytetradecanoyl]-alpha-D-glucosamine + H2O = 2-N,3-O-bis[(3R)-3-hydroxytetradecanoyl]-alpha-D-glucosaminyl 1-phosphate + UMP + 2 H(+)</text>
        <dbReference type="Rhea" id="RHEA:25213"/>
        <dbReference type="ChEBI" id="CHEBI:15377"/>
        <dbReference type="ChEBI" id="CHEBI:15378"/>
        <dbReference type="ChEBI" id="CHEBI:57865"/>
        <dbReference type="ChEBI" id="CHEBI:57957"/>
        <dbReference type="ChEBI" id="CHEBI:78847"/>
        <dbReference type="EC" id="3.6.1.54"/>
    </reaction>
</comment>
<keyword evidence="1 10" id="KW-1003">Cell membrane</keyword>
<comment type="function">
    <text evidence="10">Hydrolyzes the pyrophosphate bond of UDP-2,3-diacylglucosamine to yield 2,3-diacylglucosamine 1-phosphate (lipid X) and UMP by catalyzing the attack of water at the alpha-P atom. Involved in the biosynthesis of lipid A, a phosphorylated glycolipid that anchors the lipopolysaccharide to the outer membrane of the cell.</text>
</comment>
<dbReference type="GO" id="GO:0008758">
    <property type="term" value="F:UDP-2,3-diacylglucosamine hydrolase activity"/>
    <property type="evidence" value="ECO:0007669"/>
    <property type="project" value="UniProtKB-UniRule"/>
</dbReference>
<dbReference type="Pfam" id="PF00149">
    <property type="entry name" value="Metallophos"/>
    <property type="match status" value="1"/>
</dbReference>
<evidence type="ECO:0000256" key="10">
    <source>
        <dbReference type="HAMAP-Rule" id="MF_00575"/>
    </source>
</evidence>
<keyword evidence="9 10" id="KW-0464">Manganese</keyword>
<evidence type="ECO:0000259" key="11">
    <source>
        <dbReference type="Pfam" id="PF00149"/>
    </source>
</evidence>
<evidence type="ECO:0000256" key="3">
    <source>
        <dbReference type="ARBA" id="ARBA00022519"/>
    </source>
</evidence>
<dbReference type="NCBIfam" id="NF003743">
    <property type="entry name" value="PRK05340.1"/>
    <property type="match status" value="1"/>
</dbReference>
<dbReference type="Proteomes" id="UP000054262">
    <property type="component" value="Unassembled WGS sequence"/>
</dbReference>
<keyword evidence="8 10" id="KW-0472">Membrane</keyword>
<keyword evidence="7 10" id="KW-0443">Lipid metabolism</keyword>
<keyword evidence="3 10" id="KW-0997">Cell inner membrane</keyword>
<evidence type="ECO:0000256" key="2">
    <source>
        <dbReference type="ARBA" id="ARBA00022516"/>
    </source>
</evidence>
<feature type="binding site" evidence="10">
    <location>
        <position position="154"/>
    </location>
    <ligand>
        <name>Mn(2+)</name>
        <dbReference type="ChEBI" id="CHEBI:29035"/>
        <label>1</label>
    </ligand>
</feature>
<evidence type="ECO:0000256" key="1">
    <source>
        <dbReference type="ARBA" id="ARBA00022475"/>
    </source>
</evidence>
<dbReference type="GO" id="GO:0019897">
    <property type="term" value="C:extrinsic component of plasma membrane"/>
    <property type="evidence" value="ECO:0007669"/>
    <property type="project" value="UniProtKB-UniRule"/>
</dbReference>
<dbReference type="InterPro" id="IPR004843">
    <property type="entry name" value="Calcineurin-like_PHP"/>
</dbReference>
<dbReference type="GO" id="GO:0030145">
    <property type="term" value="F:manganese ion binding"/>
    <property type="evidence" value="ECO:0007669"/>
    <property type="project" value="UniProtKB-UniRule"/>
</dbReference>
<keyword evidence="2 10" id="KW-0444">Lipid biosynthesis</keyword>
<keyword evidence="6 10" id="KW-0378">Hydrolase</keyword>
<comment type="caution">
    <text evidence="10">Lacks conserved residue(s) required for the propagation of feature annotation.</text>
</comment>
<dbReference type="EC" id="3.6.1.54" evidence="10"/>
<feature type="binding site" evidence="10">
    <location>
        <position position="152"/>
    </location>
    <ligand>
        <name>substrate</name>
    </ligand>
</feature>
<dbReference type="AlphaFoldDB" id="A0P7Y7"/>
<dbReference type="GO" id="GO:0009245">
    <property type="term" value="P:lipid A biosynthetic process"/>
    <property type="evidence" value="ECO:0007669"/>
    <property type="project" value="UniProtKB-UniRule"/>
</dbReference>
<dbReference type="HAMAP" id="MF_00575">
    <property type="entry name" value="LpxH"/>
    <property type="match status" value="1"/>
</dbReference>
<feature type="binding site" evidence="10">
    <location>
        <position position="78"/>
    </location>
    <ligand>
        <name>substrate</name>
    </ligand>
</feature>
<protein>
    <recommendedName>
        <fullName evidence="10">UDP-2,3-diacylglucosamine hydrolase</fullName>
        <ecNumber evidence="10">3.6.1.54</ecNumber>
    </recommendedName>
    <alternativeName>
        <fullName evidence="10">UDP-2,3-diacylglucosamine diphosphatase</fullName>
    </alternativeName>
</protein>
<evidence type="ECO:0000256" key="6">
    <source>
        <dbReference type="ARBA" id="ARBA00022801"/>
    </source>
</evidence>
<dbReference type="SUPFAM" id="SSF56300">
    <property type="entry name" value="Metallo-dependent phosphatases"/>
    <property type="match status" value="1"/>
</dbReference>
<dbReference type="PANTHER" id="PTHR34990">
    <property type="entry name" value="UDP-2,3-DIACYLGLUCOSAMINE HYDROLASE-RELATED"/>
    <property type="match status" value="1"/>
</dbReference>
<keyword evidence="13" id="KW-1185">Reference proteome</keyword>
<dbReference type="InterPro" id="IPR010138">
    <property type="entry name" value="UDP-diacylglucosamine_Hdrlase"/>
</dbReference>
<dbReference type="EMBL" id="AAUX01000001">
    <property type="protein sequence ID" value="EAV47647.1"/>
    <property type="molecule type" value="Genomic_DNA"/>
</dbReference>
<name>A0P7Y7_9PROT</name>
<comment type="caution">
    <text evidence="12">The sequence shown here is derived from an EMBL/GenBank/DDBJ whole genome shotgun (WGS) entry which is preliminary data.</text>
</comment>
<reference evidence="12 13" key="1">
    <citation type="submission" date="2006-11" db="EMBL/GenBank/DDBJ databases">
        <authorList>
            <person name="Giovannoni S."/>
            <person name="Vergin K."/>
            <person name="Ferriera S."/>
            <person name="Johnson J."/>
            <person name="Kravitz S."/>
            <person name="Beeson K."/>
            <person name="Sutton G."/>
            <person name="Rogers Y.-H."/>
            <person name="Friedman R."/>
            <person name="Frazier M."/>
            <person name="Venter J.C."/>
        </authorList>
    </citation>
    <scope>NUCLEOTIDE SEQUENCE [LARGE SCALE GENOMIC DNA]</scope>
    <source>
        <strain evidence="12 13">HTCC2181</strain>
    </source>
</reference>
<feature type="binding site" evidence="10">
    <location>
        <begin position="35"/>
        <end position="36"/>
    </location>
    <ligand>
        <name>substrate</name>
    </ligand>
</feature>
<evidence type="ECO:0000256" key="7">
    <source>
        <dbReference type="ARBA" id="ARBA00023098"/>
    </source>
</evidence>
<comment type="similarity">
    <text evidence="10">Belongs to the LpxH family.</text>
</comment>
<evidence type="ECO:0000313" key="13">
    <source>
        <dbReference type="Proteomes" id="UP000054262"/>
    </source>
</evidence>
<feature type="binding site" evidence="10">
    <location>
        <position position="70"/>
    </location>
    <ligand>
        <name>Mn(2+)</name>
        <dbReference type="ChEBI" id="CHEBI:29035"/>
        <label>2</label>
    </ligand>
</feature>
<feature type="domain" description="Calcineurin-like phosphoesterase" evidence="11">
    <location>
        <begin position="8"/>
        <end position="155"/>
    </location>
</feature>
<feature type="binding site" evidence="10">
    <location>
        <position position="152"/>
    </location>
    <ligand>
        <name>Mn(2+)</name>
        <dbReference type="ChEBI" id="CHEBI:29035"/>
        <label>2</label>
    </ligand>
</feature>
<keyword evidence="5 10" id="KW-0479">Metal-binding</keyword>
<gene>
    <name evidence="10" type="primary">lpxH</name>
    <name evidence="12" type="ORF">MB2181_06200</name>
</gene>
<comment type="cofactor">
    <cofactor evidence="10">
        <name>Mn(2+)</name>
        <dbReference type="ChEBI" id="CHEBI:29035"/>
    </cofactor>
    <text evidence="10">Binds 2 Mn(2+) ions per subunit in a binuclear metal center.</text>
</comment>
<accession>A0P7Y7</accession>
<organism evidence="12 13">
    <name type="scientific">Methylophilales bacterium HTCC2181</name>
    <dbReference type="NCBI Taxonomy" id="383631"/>
    <lineage>
        <taxon>Bacteria</taxon>
        <taxon>Pseudomonadati</taxon>
        <taxon>Pseudomonadota</taxon>
        <taxon>Betaproteobacteria</taxon>
        <taxon>Nitrosomonadales</taxon>
        <taxon>OM43 clade</taxon>
    </lineage>
</organism>
<feature type="binding site" evidence="10">
    <location>
        <position position="120"/>
    </location>
    <ligand>
        <name>substrate</name>
    </ligand>
</feature>
<comment type="pathway">
    <text evidence="10">Glycolipid biosynthesis; lipid IV(A) biosynthesis; lipid IV(A) from (3R)-3-hydroxytetradecanoyl-[acyl-carrier-protein] and UDP-N-acetyl-alpha-D-glucosamine: step 4/6.</text>
</comment>
<evidence type="ECO:0000256" key="8">
    <source>
        <dbReference type="ARBA" id="ARBA00023136"/>
    </source>
</evidence>
<feature type="binding site" evidence="10">
    <location>
        <position position="116"/>
    </location>
    <ligand>
        <name>substrate</name>
    </ligand>
</feature>
<proteinExistence type="inferred from homology"/>
<dbReference type="GO" id="GO:0005737">
    <property type="term" value="C:cytoplasm"/>
    <property type="evidence" value="ECO:0007669"/>
    <property type="project" value="InterPro"/>
</dbReference>
<dbReference type="Gene3D" id="3.60.21.10">
    <property type="match status" value="1"/>
</dbReference>
<dbReference type="PANTHER" id="PTHR34990:SF1">
    <property type="entry name" value="UDP-2,3-DIACYLGLUCOSAMINE HYDROLASE"/>
    <property type="match status" value="1"/>
</dbReference>
<dbReference type="UniPathway" id="UPA00359">
    <property type="reaction ID" value="UER00480"/>
</dbReference>
<dbReference type="InterPro" id="IPR043461">
    <property type="entry name" value="LpxH-like"/>
</dbReference>
<feature type="binding site" evidence="10">
    <location>
        <position position="35"/>
    </location>
    <ligand>
        <name>Mn(2+)</name>
        <dbReference type="ChEBI" id="CHEBI:29035"/>
        <label>2</label>
    </ligand>
</feature>
<evidence type="ECO:0000313" key="12">
    <source>
        <dbReference type="EMBL" id="EAV47647.1"/>
    </source>
</evidence>
<evidence type="ECO:0000256" key="9">
    <source>
        <dbReference type="ARBA" id="ARBA00023211"/>
    </source>
</evidence>
<keyword evidence="4 10" id="KW-0441">Lipid A biosynthesis</keyword>
<evidence type="ECO:0000256" key="4">
    <source>
        <dbReference type="ARBA" id="ARBA00022556"/>
    </source>
</evidence>
<comment type="subcellular location">
    <subcellularLocation>
        <location evidence="10">Cell inner membrane</location>
        <topology evidence="10">Peripheral membrane protein</topology>
        <orientation evidence="10">Cytoplasmic side</orientation>
    </subcellularLocation>
</comment>
<dbReference type="CDD" id="cd07398">
    <property type="entry name" value="MPP_YbbF-LpxH"/>
    <property type="match status" value="1"/>
</dbReference>
<feature type="binding site" evidence="10">
    <location>
        <position position="123"/>
    </location>
    <ligand>
        <name>substrate</name>
    </ligand>
</feature>
<dbReference type="InterPro" id="IPR029052">
    <property type="entry name" value="Metallo-depent_PP-like"/>
</dbReference>